<sequence>MAAAPQQQPPEQKPEQPRDYRGYLQAHQYTQFGAYPPQQQQHQQQQQQQQPQAVPSSAHGISPSAASQWTVNPPSALTPWSPTAAVAVASASPVAAGAEGSKALIDYEAEVALPVPTSFLREYSERIGFVSAAHGSISLILRETSYRFSVAVAVLLSECLLTAVLAAADLAGLGTDLAGSNVASVWTRFALVAVPGVVATAVLLSLSAVTGSYGHIVQELSLSGPESTALFSRLREAAEEEEEEEEEYLWQEGLTEAGSWIEDAPSEDDDDDDGGDGGGSGAGQTGDASVTIDGRDDGETTGRSTAMTQDADVDADADDDEDDDDDEEEEEAAWRVEHADELDSLPTGSRLAKPVRWR</sequence>
<name>A0A5A8E448_CAFRO</name>
<keyword evidence="2" id="KW-0472">Membrane</keyword>
<feature type="compositionally biased region" description="Basic and acidic residues" evidence="1">
    <location>
        <begin position="332"/>
        <end position="341"/>
    </location>
</feature>
<feature type="compositionally biased region" description="Basic and acidic residues" evidence="1">
    <location>
        <begin position="12"/>
        <end position="21"/>
    </location>
</feature>
<dbReference type="Proteomes" id="UP000322899">
    <property type="component" value="Unassembled WGS sequence"/>
</dbReference>
<feature type="transmembrane region" description="Helical" evidence="2">
    <location>
        <begin position="188"/>
        <end position="209"/>
    </location>
</feature>
<keyword evidence="2" id="KW-1133">Transmembrane helix</keyword>
<evidence type="ECO:0000256" key="2">
    <source>
        <dbReference type="SAM" id="Phobius"/>
    </source>
</evidence>
<feature type="compositionally biased region" description="Acidic residues" evidence="1">
    <location>
        <begin position="264"/>
        <end position="275"/>
    </location>
</feature>
<feature type="compositionally biased region" description="Polar residues" evidence="1">
    <location>
        <begin position="64"/>
        <end position="74"/>
    </location>
</feature>
<proteinExistence type="predicted"/>
<evidence type="ECO:0000256" key="1">
    <source>
        <dbReference type="SAM" id="MobiDB-lite"/>
    </source>
</evidence>
<comment type="caution">
    <text evidence="3">The sequence shown here is derived from an EMBL/GenBank/DDBJ whole genome shotgun (WGS) entry which is preliminary data.</text>
</comment>
<feature type="region of interest" description="Disordered" evidence="1">
    <location>
        <begin position="261"/>
        <end position="358"/>
    </location>
</feature>
<feature type="compositionally biased region" description="Low complexity" evidence="1">
    <location>
        <begin position="1"/>
        <end position="10"/>
    </location>
</feature>
<dbReference type="EMBL" id="VLTO01000048">
    <property type="protein sequence ID" value="KAA0172463.1"/>
    <property type="molecule type" value="Genomic_DNA"/>
</dbReference>
<accession>A0A5A8E448</accession>
<feature type="region of interest" description="Disordered" evidence="1">
    <location>
        <begin position="1"/>
        <end position="74"/>
    </location>
</feature>
<feature type="compositionally biased region" description="Acidic residues" evidence="1">
    <location>
        <begin position="311"/>
        <end position="331"/>
    </location>
</feature>
<keyword evidence="2" id="KW-0812">Transmembrane</keyword>
<protein>
    <submittedName>
        <fullName evidence="3">Uncharacterized protein</fullName>
    </submittedName>
</protein>
<evidence type="ECO:0000313" key="3">
    <source>
        <dbReference type="EMBL" id="KAA0172463.1"/>
    </source>
</evidence>
<evidence type="ECO:0000313" key="4">
    <source>
        <dbReference type="Proteomes" id="UP000322899"/>
    </source>
</evidence>
<feature type="transmembrane region" description="Helical" evidence="2">
    <location>
        <begin position="148"/>
        <end position="168"/>
    </location>
</feature>
<dbReference type="AlphaFoldDB" id="A0A5A8E448"/>
<gene>
    <name evidence="3" type="ORF">FNF27_06036</name>
</gene>
<organism evidence="3 4">
    <name type="scientific">Cafeteria roenbergensis</name>
    <name type="common">Marine flagellate</name>
    <dbReference type="NCBI Taxonomy" id="33653"/>
    <lineage>
        <taxon>Eukaryota</taxon>
        <taxon>Sar</taxon>
        <taxon>Stramenopiles</taxon>
        <taxon>Bigyra</taxon>
        <taxon>Opalozoa</taxon>
        <taxon>Bicosoecida</taxon>
        <taxon>Cafeteriaceae</taxon>
        <taxon>Cafeteria</taxon>
    </lineage>
</organism>
<feature type="compositionally biased region" description="Low complexity" evidence="1">
    <location>
        <begin position="36"/>
        <end position="52"/>
    </location>
</feature>
<reference evidence="3 4" key="1">
    <citation type="submission" date="2019-07" db="EMBL/GenBank/DDBJ databases">
        <title>Genomes of Cafeteria roenbergensis.</title>
        <authorList>
            <person name="Fischer M.G."/>
            <person name="Hackl T."/>
            <person name="Roman M."/>
        </authorList>
    </citation>
    <scope>NUCLEOTIDE SEQUENCE [LARGE SCALE GENOMIC DNA]</scope>
    <source>
        <strain evidence="3 4">E4-10P</strain>
    </source>
</reference>